<proteinExistence type="predicted"/>
<dbReference type="RefSeq" id="WP_086987712.1">
    <property type="nucleotide sequence ID" value="NZ_FJNA01000004.1"/>
</dbReference>
<evidence type="ECO:0008006" key="3">
    <source>
        <dbReference type="Google" id="ProtNLM"/>
    </source>
</evidence>
<gene>
    <name evidence="1" type="ORF">SAMN04488525_1168</name>
</gene>
<dbReference type="AlphaFoldDB" id="A0A143Z8P8"/>
<dbReference type="OrthoDB" id="9769481at2"/>
<dbReference type="SUPFAM" id="SSF53474">
    <property type="entry name" value="alpha/beta-Hydrolases"/>
    <property type="match status" value="1"/>
</dbReference>
<dbReference type="InterPro" id="IPR024499">
    <property type="entry name" value="Mbeg1-like"/>
</dbReference>
<dbReference type="EMBL" id="FNQH01000016">
    <property type="protein sequence ID" value="SEA97664.1"/>
    <property type="molecule type" value="Genomic_DNA"/>
</dbReference>
<organism evidence="1 2">
    <name type="scientific">Trichococcus collinsii</name>
    <dbReference type="NCBI Taxonomy" id="157076"/>
    <lineage>
        <taxon>Bacteria</taxon>
        <taxon>Bacillati</taxon>
        <taxon>Bacillota</taxon>
        <taxon>Bacilli</taxon>
        <taxon>Lactobacillales</taxon>
        <taxon>Carnobacteriaceae</taxon>
        <taxon>Trichococcus</taxon>
    </lineage>
</organism>
<dbReference type="Proteomes" id="UP000199042">
    <property type="component" value="Unassembled WGS sequence"/>
</dbReference>
<reference evidence="1 2" key="1">
    <citation type="submission" date="2016-10" db="EMBL/GenBank/DDBJ databases">
        <authorList>
            <person name="Varghese N."/>
            <person name="Submissions S."/>
        </authorList>
    </citation>
    <scope>NUCLEOTIDE SEQUENCE [LARGE SCALE GENOMIC DNA]</scope>
    <source>
        <strain evidence="1 2">DSM 14526</strain>
    </source>
</reference>
<evidence type="ECO:0000313" key="1">
    <source>
        <dbReference type="EMBL" id="SEA97664.1"/>
    </source>
</evidence>
<name>A0A143Z8P8_9LACT</name>
<dbReference type="Pfam" id="PF11187">
    <property type="entry name" value="Mbeg1-like"/>
    <property type="match status" value="1"/>
</dbReference>
<keyword evidence="2" id="KW-1185">Reference proteome</keyword>
<evidence type="ECO:0000313" key="2">
    <source>
        <dbReference type="Proteomes" id="UP000199042"/>
    </source>
</evidence>
<protein>
    <recommendedName>
        <fullName evidence="3">Alpha/beta hydrolase fold</fullName>
    </recommendedName>
</protein>
<dbReference type="InterPro" id="IPR029058">
    <property type="entry name" value="AB_hydrolase_fold"/>
</dbReference>
<comment type="caution">
    <text evidence="1">The sequence shown here is derived from an EMBL/GenBank/DDBJ whole genome shotgun (WGS) entry which is preliminary data.</text>
</comment>
<sequence length="366" mass="42053">MEKMSNIIDYVRRMKDVPFEIAPLNEIDSLIFSQLAYLDYSLLPTKESYSFLEIYNSNLVPLLVKRTWNAENNSLLFSEISTSTRFRSIKVHEVINLISESEETQFSAVTFELSNNHYFLSFRGTTSTFVGWKEDLNMSYLTIIPSQKSAADYLERIHDKFGGKYYLGGHSKGGTLAVFAAVFTKREINENIIKVFNHDGPGIHSSLHSSDQFRKTRNRIQKIVPEASVVGIMLEEERDFSIIKSSAWSILQHDPYTWLINEDKFLRTPSTTRFSNYTQRTISSWVSAIDEETKRNSLASLYEITKSMETTYLADAVEQWPKNIKILITGVKYADKGIRKDWGIVTKTLIEVSMKEGTQSIKRIHG</sequence>
<accession>A0A143Z8P8</accession>
<dbReference type="Gene3D" id="3.40.50.1820">
    <property type="entry name" value="alpha/beta hydrolase"/>
    <property type="match status" value="1"/>
</dbReference>